<protein>
    <submittedName>
        <fullName evidence="4">Methyltransferase domain-containing protein</fullName>
    </submittedName>
</protein>
<dbReference type="CDD" id="cd02440">
    <property type="entry name" value="AdoMet_MTases"/>
    <property type="match status" value="1"/>
</dbReference>
<evidence type="ECO:0000256" key="2">
    <source>
        <dbReference type="ARBA" id="ARBA00022679"/>
    </source>
</evidence>
<keyword evidence="5" id="KW-1185">Reference proteome</keyword>
<evidence type="ECO:0000313" key="5">
    <source>
        <dbReference type="Proteomes" id="UP000783871"/>
    </source>
</evidence>
<dbReference type="PANTHER" id="PTHR43861:SF1">
    <property type="entry name" value="TRANS-ACONITATE 2-METHYLTRANSFERASE"/>
    <property type="match status" value="1"/>
</dbReference>
<dbReference type="GO" id="GO:0008168">
    <property type="term" value="F:methyltransferase activity"/>
    <property type="evidence" value="ECO:0007669"/>
    <property type="project" value="UniProtKB-KW"/>
</dbReference>
<sequence>MTEPSHLVAVRESYDAVAEDYAKLVPPRFAADPLGRGMLAAFAELVRAGGGRRVADLGCGPGHVTAHLESLGVSVFGVDLSPKMVEVARRAYPHLRFDVGSMGALDVGDGQLGGIVAWWSVHHLPPEELPAVFAEFHRALAPGGHVLVGFHVGDDRLRPAHAYGHPVSYDTHLLPPDRVAELLSRAGLGVVARLVQEPGEGLKRQQACLLARRPEPS</sequence>
<dbReference type="Proteomes" id="UP000783871">
    <property type="component" value="Unassembled WGS sequence"/>
</dbReference>
<reference evidence="4 5" key="1">
    <citation type="submission" date="2020-03" db="EMBL/GenBank/DDBJ databases">
        <title>WGS of actinomycetes isolated from Thailand.</title>
        <authorList>
            <person name="Thawai C."/>
        </authorList>
    </citation>
    <scope>NUCLEOTIDE SEQUENCE [LARGE SCALE GENOMIC DNA]</scope>
    <source>
        <strain evidence="4 5">HSS6-12</strain>
    </source>
</reference>
<keyword evidence="1 4" id="KW-0489">Methyltransferase</keyword>
<name>A0ABX0Z2K2_9ACTN</name>
<dbReference type="EMBL" id="JAATEO010000003">
    <property type="protein sequence ID" value="NJP31199.1"/>
    <property type="molecule type" value="Genomic_DNA"/>
</dbReference>
<keyword evidence="2" id="KW-0808">Transferase</keyword>
<accession>A0ABX0Z2K2</accession>
<evidence type="ECO:0000256" key="1">
    <source>
        <dbReference type="ARBA" id="ARBA00022603"/>
    </source>
</evidence>
<comment type="caution">
    <text evidence="4">The sequence shown here is derived from an EMBL/GenBank/DDBJ whole genome shotgun (WGS) entry which is preliminary data.</text>
</comment>
<gene>
    <name evidence="4" type="ORF">HCJ94_04170</name>
</gene>
<organism evidence="4 5">
    <name type="scientific">Micromonospora thermarum</name>
    <dbReference type="NCBI Taxonomy" id="2720024"/>
    <lineage>
        <taxon>Bacteria</taxon>
        <taxon>Bacillati</taxon>
        <taxon>Actinomycetota</taxon>
        <taxon>Actinomycetes</taxon>
        <taxon>Micromonosporales</taxon>
        <taxon>Micromonosporaceae</taxon>
        <taxon>Micromonospora</taxon>
    </lineage>
</organism>
<proteinExistence type="predicted"/>
<dbReference type="RefSeq" id="WP_167999612.1">
    <property type="nucleotide sequence ID" value="NZ_JAATEO010000003.1"/>
</dbReference>
<dbReference type="InterPro" id="IPR029063">
    <property type="entry name" value="SAM-dependent_MTases_sf"/>
</dbReference>
<dbReference type="InterPro" id="IPR041698">
    <property type="entry name" value="Methyltransf_25"/>
</dbReference>
<dbReference type="SUPFAM" id="SSF53335">
    <property type="entry name" value="S-adenosyl-L-methionine-dependent methyltransferases"/>
    <property type="match status" value="1"/>
</dbReference>
<evidence type="ECO:0000259" key="3">
    <source>
        <dbReference type="Pfam" id="PF13649"/>
    </source>
</evidence>
<dbReference type="PANTHER" id="PTHR43861">
    <property type="entry name" value="TRANS-ACONITATE 2-METHYLTRANSFERASE-RELATED"/>
    <property type="match status" value="1"/>
</dbReference>
<dbReference type="Gene3D" id="3.40.50.150">
    <property type="entry name" value="Vaccinia Virus protein VP39"/>
    <property type="match status" value="1"/>
</dbReference>
<feature type="domain" description="Methyltransferase" evidence="3">
    <location>
        <begin position="54"/>
        <end position="144"/>
    </location>
</feature>
<dbReference type="GO" id="GO:0032259">
    <property type="term" value="P:methylation"/>
    <property type="evidence" value="ECO:0007669"/>
    <property type="project" value="UniProtKB-KW"/>
</dbReference>
<dbReference type="Pfam" id="PF13649">
    <property type="entry name" value="Methyltransf_25"/>
    <property type="match status" value="1"/>
</dbReference>
<evidence type="ECO:0000313" key="4">
    <source>
        <dbReference type="EMBL" id="NJP31199.1"/>
    </source>
</evidence>